<sequence>MSSRPGRCLGALQNESYLPAMIAALHGLIAPANVPKGYADHEFVIGSLNDLSARSTCPKRSPMTAASSRRQYN</sequence>
<dbReference type="EMBL" id="OZ034835">
    <property type="protein sequence ID" value="CAL1677133.1"/>
    <property type="molecule type" value="Genomic_DNA"/>
</dbReference>
<dbReference type="Proteomes" id="UP001497644">
    <property type="component" value="Chromosome 12"/>
</dbReference>
<organism evidence="1 2">
    <name type="scientific">Lasius platythorax</name>
    <dbReference type="NCBI Taxonomy" id="488582"/>
    <lineage>
        <taxon>Eukaryota</taxon>
        <taxon>Metazoa</taxon>
        <taxon>Ecdysozoa</taxon>
        <taxon>Arthropoda</taxon>
        <taxon>Hexapoda</taxon>
        <taxon>Insecta</taxon>
        <taxon>Pterygota</taxon>
        <taxon>Neoptera</taxon>
        <taxon>Endopterygota</taxon>
        <taxon>Hymenoptera</taxon>
        <taxon>Apocrita</taxon>
        <taxon>Aculeata</taxon>
        <taxon>Formicoidea</taxon>
        <taxon>Formicidae</taxon>
        <taxon>Formicinae</taxon>
        <taxon>Lasius</taxon>
        <taxon>Lasius</taxon>
    </lineage>
</organism>
<gene>
    <name evidence="1" type="ORF">LPLAT_LOCUS3194</name>
</gene>
<reference evidence="1" key="1">
    <citation type="submission" date="2024-04" db="EMBL/GenBank/DDBJ databases">
        <authorList>
            <consortium name="Molecular Ecology Group"/>
        </authorList>
    </citation>
    <scope>NUCLEOTIDE SEQUENCE</scope>
</reference>
<evidence type="ECO:0000313" key="1">
    <source>
        <dbReference type="EMBL" id="CAL1677133.1"/>
    </source>
</evidence>
<accession>A0AAV2NAY4</accession>
<proteinExistence type="predicted"/>
<protein>
    <submittedName>
        <fullName evidence="1">Uncharacterized protein</fullName>
    </submittedName>
</protein>
<evidence type="ECO:0000313" key="2">
    <source>
        <dbReference type="Proteomes" id="UP001497644"/>
    </source>
</evidence>
<dbReference type="AlphaFoldDB" id="A0AAV2NAY4"/>
<name>A0AAV2NAY4_9HYME</name>
<keyword evidence="2" id="KW-1185">Reference proteome</keyword>